<dbReference type="PANTHER" id="PTHR46211">
    <property type="entry name" value="GLYCEROPHOSPHORYL DIESTER PHOSPHODIESTERASE"/>
    <property type="match status" value="1"/>
</dbReference>
<name>A0A931C7W6_9ACTN</name>
<dbReference type="PANTHER" id="PTHR46211:SF14">
    <property type="entry name" value="GLYCEROPHOSPHODIESTER PHOSPHODIESTERASE"/>
    <property type="match status" value="1"/>
</dbReference>
<gene>
    <name evidence="2" type="ORF">I4J89_00555</name>
</gene>
<evidence type="ECO:0000313" key="3">
    <source>
        <dbReference type="Proteomes" id="UP000598146"/>
    </source>
</evidence>
<dbReference type="RefSeq" id="WP_196411782.1">
    <property type="nucleotide sequence ID" value="NZ_JADQTO010000001.1"/>
</dbReference>
<dbReference type="EMBL" id="JADQTO010000001">
    <property type="protein sequence ID" value="MBG0559960.1"/>
    <property type="molecule type" value="Genomic_DNA"/>
</dbReference>
<feature type="domain" description="GP-PDE" evidence="1">
    <location>
        <begin position="2"/>
        <end position="238"/>
    </location>
</feature>
<dbReference type="InterPro" id="IPR030395">
    <property type="entry name" value="GP_PDE_dom"/>
</dbReference>
<protein>
    <submittedName>
        <fullName evidence="2">Glycerophosphodiester phosphodiesterase</fullName>
    </submittedName>
</protein>
<evidence type="ECO:0000259" key="1">
    <source>
        <dbReference type="PROSITE" id="PS51704"/>
    </source>
</evidence>
<dbReference type="InterPro" id="IPR017946">
    <property type="entry name" value="PLC-like_Pdiesterase_TIM-brl"/>
</dbReference>
<keyword evidence="3" id="KW-1185">Reference proteome</keyword>
<reference evidence="2" key="1">
    <citation type="submission" date="2020-11" db="EMBL/GenBank/DDBJ databases">
        <title>Isolation and identification of active actinomycetes.</title>
        <authorList>
            <person name="Sun X."/>
        </authorList>
    </citation>
    <scope>NUCLEOTIDE SEQUENCE</scope>
    <source>
        <strain evidence="2">NEAU-A11</strain>
    </source>
</reference>
<dbReference type="Pfam" id="PF03009">
    <property type="entry name" value="GDPD"/>
    <property type="match status" value="1"/>
</dbReference>
<evidence type="ECO:0000313" key="2">
    <source>
        <dbReference type="EMBL" id="MBG0559960.1"/>
    </source>
</evidence>
<dbReference type="Gene3D" id="3.20.20.190">
    <property type="entry name" value="Phosphatidylinositol (PI) phosphodiesterase"/>
    <property type="match status" value="1"/>
</dbReference>
<accession>A0A931C7W6</accession>
<dbReference type="PROSITE" id="PS51704">
    <property type="entry name" value="GP_PDE"/>
    <property type="match status" value="1"/>
</dbReference>
<dbReference type="SUPFAM" id="SSF51695">
    <property type="entry name" value="PLC-like phosphodiesterases"/>
    <property type="match status" value="1"/>
</dbReference>
<dbReference type="AlphaFoldDB" id="A0A931C7W6"/>
<organism evidence="2 3">
    <name type="scientific">Actinoplanes aureus</name>
    <dbReference type="NCBI Taxonomy" id="2792083"/>
    <lineage>
        <taxon>Bacteria</taxon>
        <taxon>Bacillati</taxon>
        <taxon>Actinomycetota</taxon>
        <taxon>Actinomycetes</taxon>
        <taxon>Micromonosporales</taxon>
        <taxon>Micromonosporaceae</taxon>
        <taxon>Actinoplanes</taxon>
    </lineage>
</organism>
<dbReference type="PROSITE" id="PS50007">
    <property type="entry name" value="PIPLC_X_DOMAIN"/>
    <property type="match status" value="1"/>
</dbReference>
<proteinExistence type="predicted"/>
<dbReference type="GO" id="GO:0008081">
    <property type="term" value="F:phosphoric diester hydrolase activity"/>
    <property type="evidence" value="ECO:0007669"/>
    <property type="project" value="InterPro"/>
</dbReference>
<sequence length="243" mass="26195">MLHRVAHRGYSTVAPENTLPAFDAAVRAGATLVEFDVRVTRDGVPVVIHDRTVNRTTSGTGRVWDLTYDEIAALDAGSWFGAGFTGLRVPTLAETLDLLAAGTAELLVEIKPPATLDEVKTIVAQLAERDLLARSVIQSFDADVLRKVRGLVPDVRLGLLLFRFDAETVATCRELDVAYCNPDLEDVLSHPETMAGLAEAGVQVMPWTPNDMARWRPLVDAGVAGLITDHVGELTGWVNAGSV</sequence>
<dbReference type="GO" id="GO:0006629">
    <property type="term" value="P:lipid metabolic process"/>
    <property type="evidence" value="ECO:0007669"/>
    <property type="project" value="InterPro"/>
</dbReference>
<dbReference type="Proteomes" id="UP000598146">
    <property type="component" value="Unassembled WGS sequence"/>
</dbReference>
<comment type="caution">
    <text evidence="2">The sequence shown here is derived from an EMBL/GenBank/DDBJ whole genome shotgun (WGS) entry which is preliminary data.</text>
</comment>